<name>A0A382YSC1_9ZZZZ</name>
<evidence type="ECO:0000313" key="1">
    <source>
        <dbReference type="EMBL" id="SVD85960.1"/>
    </source>
</evidence>
<feature type="non-terminal residue" evidence="1">
    <location>
        <position position="22"/>
    </location>
</feature>
<accession>A0A382YSC1</accession>
<gene>
    <name evidence="1" type="ORF">METZ01_LOCUS438814</name>
</gene>
<dbReference type="AlphaFoldDB" id="A0A382YSC1"/>
<protein>
    <submittedName>
        <fullName evidence="1">Uncharacterized protein</fullName>
    </submittedName>
</protein>
<organism evidence="1">
    <name type="scientific">marine metagenome</name>
    <dbReference type="NCBI Taxonomy" id="408172"/>
    <lineage>
        <taxon>unclassified sequences</taxon>
        <taxon>metagenomes</taxon>
        <taxon>ecological metagenomes</taxon>
    </lineage>
</organism>
<dbReference type="EMBL" id="UINC01178023">
    <property type="protein sequence ID" value="SVD85960.1"/>
    <property type="molecule type" value="Genomic_DNA"/>
</dbReference>
<reference evidence="1" key="1">
    <citation type="submission" date="2018-05" db="EMBL/GenBank/DDBJ databases">
        <authorList>
            <person name="Lanie J.A."/>
            <person name="Ng W.-L."/>
            <person name="Kazmierczak K.M."/>
            <person name="Andrzejewski T.M."/>
            <person name="Davidsen T.M."/>
            <person name="Wayne K.J."/>
            <person name="Tettelin H."/>
            <person name="Glass J.I."/>
            <person name="Rusch D."/>
            <person name="Podicherti R."/>
            <person name="Tsui H.-C.T."/>
            <person name="Winkler M.E."/>
        </authorList>
    </citation>
    <scope>NUCLEOTIDE SEQUENCE</scope>
</reference>
<sequence length="22" mass="2488">MIHGIAIYYFPVNSGDRFSTKA</sequence>
<proteinExistence type="predicted"/>